<dbReference type="RefSeq" id="WP_187525324.1">
    <property type="nucleotide sequence ID" value="NZ_JACRTA010000002.1"/>
</dbReference>
<dbReference type="PANTHER" id="PTHR22946:SF9">
    <property type="entry name" value="POLYKETIDE TRANSFERASE AF380"/>
    <property type="match status" value="1"/>
</dbReference>
<dbReference type="InterPro" id="IPR050261">
    <property type="entry name" value="FrsA_esterase"/>
</dbReference>
<feature type="domain" description="Serine aminopeptidase S33" evidence="2">
    <location>
        <begin position="47"/>
        <end position="265"/>
    </location>
</feature>
<proteinExistence type="predicted"/>
<dbReference type="PANTHER" id="PTHR22946">
    <property type="entry name" value="DIENELACTONE HYDROLASE DOMAIN-CONTAINING PROTEIN-RELATED"/>
    <property type="match status" value="1"/>
</dbReference>
<accession>A0A926E8R6</accession>
<dbReference type="GO" id="GO:0052689">
    <property type="term" value="F:carboxylic ester hydrolase activity"/>
    <property type="evidence" value="ECO:0007669"/>
    <property type="project" value="UniProtKB-ARBA"/>
</dbReference>
<evidence type="ECO:0000259" key="2">
    <source>
        <dbReference type="Pfam" id="PF12146"/>
    </source>
</evidence>
<dbReference type="SUPFAM" id="SSF53474">
    <property type="entry name" value="alpha/beta-Hydrolases"/>
    <property type="match status" value="1"/>
</dbReference>
<keyword evidence="1 3" id="KW-0378">Hydrolase</keyword>
<gene>
    <name evidence="3" type="ORF">H8692_07050</name>
</gene>
<dbReference type="EMBL" id="JACRTA010000002">
    <property type="protein sequence ID" value="MBC8568508.1"/>
    <property type="molecule type" value="Genomic_DNA"/>
</dbReference>
<reference evidence="3" key="1">
    <citation type="submission" date="2020-08" db="EMBL/GenBank/DDBJ databases">
        <title>Genome public.</title>
        <authorList>
            <person name="Liu C."/>
            <person name="Sun Q."/>
        </authorList>
    </citation>
    <scope>NUCLEOTIDE SEQUENCE</scope>
    <source>
        <strain evidence="3">NSJ-24</strain>
    </source>
</reference>
<dbReference type="InterPro" id="IPR029058">
    <property type="entry name" value="AB_hydrolase_fold"/>
</dbReference>
<keyword evidence="4" id="KW-1185">Reference proteome</keyword>
<evidence type="ECO:0000256" key="1">
    <source>
        <dbReference type="ARBA" id="ARBA00022801"/>
    </source>
</evidence>
<name>A0A926E8R6_9FIRM</name>
<dbReference type="AlphaFoldDB" id="A0A926E8R6"/>
<evidence type="ECO:0000313" key="4">
    <source>
        <dbReference type="Proteomes" id="UP000610862"/>
    </source>
</evidence>
<dbReference type="Proteomes" id="UP000610862">
    <property type="component" value="Unassembled WGS sequence"/>
</dbReference>
<comment type="caution">
    <text evidence="3">The sequence shown here is derived from an EMBL/GenBank/DDBJ whole genome shotgun (WGS) entry which is preliminary data.</text>
</comment>
<dbReference type="Gene3D" id="1.10.10.800">
    <property type="match status" value="1"/>
</dbReference>
<dbReference type="Gene3D" id="3.40.50.1820">
    <property type="entry name" value="alpha/beta hydrolase"/>
    <property type="match status" value="1"/>
</dbReference>
<protein>
    <submittedName>
        <fullName evidence="3">Alpha/beta fold hydrolase</fullName>
    </submittedName>
</protein>
<dbReference type="InterPro" id="IPR022742">
    <property type="entry name" value="Hydrolase_4"/>
</dbReference>
<dbReference type="Pfam" id="PF12146">
    <property type="entry name" value="Hydrolase_4"/>
    <property type="match status" value="1"/>
</dbReference>
<organism evidence="3 4">
    <name type="scientific">Lentihominibacter hominis</name>
    <dbReference type="NCBI Taxonomy" id="2763645"/>
    <lineage>
        <taxon>Bacteria</taxon>
        <taxon>Bacillati</taxon>
        <taxon>Bacillota</taxon>
        <taxon>Clostridia</taxon>
        <taxon>Peptostreptococcales</taxon>
        <taxon>Anaerovoracaceae</taxon>
        <taxon>Lentihominibacter</taxon>
    </lineage>
</organism>
<sequence length="292" mass="33314">MITKDLIFYSNCYKLAAVLYLPDNYEEGRALPCIIPNSGYMGLNEIYPALFARALTARGYACFGFDYRGFLDNEGPAGVCKLDEQVEDIRNAVTFAGTLDEIDAERIGLLGWGMAGGLAAEVAEKDDRVKAVAALNGFYCGRRWMKTVFTREEFSAMEKEIEAERIRLVCSGIRKYDDPFHFYPLDNDTDGVVREDLYSHSGYGQEISLEIGQSIMEFDCEKNIRDIKVPVFVGHGKGNRLHPISESYNFYDKLICKKEMFEIDGKHNDFMFDDNPVFHDLNDRLARFFECM</sequence>
<evidence type="ECO:0000313" key="3">
    <source>
        <dbReference type="EMBL" id="MBC8568508.1"/>
    </source>
</evidence>